<dbReference type="GO" id="GO:0005524">
    <property type="term" value="F:ATP binding"/>
    <property type="evidence" value="ECO:0007669"/>
    <property type="project" value="UniProtKB-UniRule"/>
</dbReference>
<dbReference type="HAMAP" id="MF_00409">
    <property type="entry name" value="LpxK"/>
    <property type="match status" value="1"/>
</dbReference>
<dbReference type="SUPFAM" id="SSF52540">
    <property type="entry name" value="P-loop containing nucleoside triphosphate hydrolases"/>
    <property type="match status" value="1"/>
</dbReference>
<comment type="similarity">
    <text evidence="13">Belongs to the LpxK family.</text>
</comment>
<dbReference type="AlphaFoldDB" id="A0A1G9SX44"/>
<evidence type="ECO:0000256" key="2">
    <source>
        <dbReference type="ARBA" id="ARBA00004870"/>
    </source>
</evidence>
<dbReference type="PANTHER" id="PTHR42724:SF1">
    <property type="entry name" value="TETRAACYLDISACCHARIDE 4'-KINASE, MITOCHONDRIAL-RELATED"/>
    <property type="match status" value="1"/>
</dbReference>
<comment type="function">
    <text evidence="1 13">Transfers the gamma-phosphate of ATP to the 4'-position of a tetraacyldisaccharide 1-phosphate intermediate (termed DS-1-P) to form tetraacyldisaccharide 1,4'-bis-phosphate (lipid IVA).</text>
</comment>
<protein>
    <recommendedName>
        <fullName evidence="4 13">Tetraacyldisaccharide 4'-kinase</fullName>
        <ecNumber evidence="3 13">2.7.1.130</ecNumber>
    </recommendedName>
    <alternativeName>
        <fullName evidence="12 13">Lipid A 4'-kinase</fullName>
    </alternativeName>
</protein>
<dbReference type="STRING" id="1527607.SAMN05428957_105197"/>
<keyword evidence="7 13" id="KW-0808">Transferase</keyword>
<evidence type="ECO:0000256" key="1">
    <source>
        <dbReference type="ARBA" id="ARBA00002274"/>
    </source>
</evidence>
<evidence type="ECO:0000256" key="7">
    <source>
        <dbReference type="ARBA" id="ARBA00022679"/>
    </source>
</evidence>
<dbReference type="Proteomes" id="UP000198552">
    <property type="component" value="Unassembled WGS sequence"/>
</dbReference>
<keyword evidence="9 13" id="KW-0418">Kinase</keyword>
<dbReference type="UniPathway" id="UPA00359">
    <property type="reaction ID" value="UER00482"/>
</dbReference>
<evidence type="ECO:0000256" key="5">
    <source>
        <dbReference type="ARBA" id="ARBA00022516"/>
    </source>
</evidence>
<name>A0A1G9SX44_9BURK</name>
<evidence type="ECO:0000256" key="11">
    <source>
        <dbReference type="ARBA" id="ARBA00023098"/>
    </source>
</evidence>
<evidence type="ECO:0000256" key="10">
    <source>
        <dbReference type="ARBA" id="ARBA00022840"/>
    </source>
</evidence>
<keyword evidence="10 13" id="KW-0067">ATP-binding</keyword>
<evidence type="ECO:0000256" key="4">
    <source>
        <dbReference type="ARBA" id="ARBA00016436"/>
    </source>
</evidence>
<dbReference type="OrthoDB" id="9766423at2"/>
<evidence type="ECO:0000256" key="6">
    <source>
        <dbReference type="ARBA" id="ARBA00022556"/>
    </source>
</evidence>
<evidence type="ECO:0000256" key="9">
    <source>
        <dbReference type="ARBA" id="ARBA00022777"/>
    </source>
</evidence>
<evidence type="ECO:0000313" key="15">
    <source>
        <dbReference type="Proteomes" id="UP000198552"/>
    </source>
</evidence>
<dbReference type="RefSeq" id="WP_091569532.1">
    <property type="nucleotide sequence ID" value="NZ_FNHP01000005.1"/>
</dbReference>
<dbReference type="EMBL" id="FNHP01000005">
    <property type="protein sequence ID" value="SDM39972.1"/>
    <property type="molecule type" value="Genomic_DNA"/>
</dbReference>
<dbReference type="GO" id="GO:0009029">
    <property type="term" value="F:lipid-A 4'-kinase activity"/>
    <property type="evidence" value="ECO:0007669"/>
    <property type="project" value="UniProtKB-UniRule"/>
</dbReference>
<organism evidence="14 15">
    <name type="scientific">Oryzisolibacter propanilivorax</name>
    <dbReference type="NCBI Taxonomy" id="1527607"/>
    <lineage>
        <taxon>Bacteria</taxon>
        <taxon>Pseudomonadati</taxon>
        <taxon>Pseudomonadota</taxon>
        <taxon>Betaproteobacteria</taxon>
        <taxon>Burkholderiales</taxon>
        <taxon>Comamonadaceae</taxon>
        <taxon>Oryzisolibacter</taxon>
    </lineage>
</organism>
<dbReference type="GO" id="GO:0005886">
    <property type="term" value="C:plasma membrane"/>
    <property type="evidence" value="ECO:0007669"/>
    <property type="project" value="TreeGrafter"/>
</dbReference>
<feature type="binding site" evidence="13">
    <location>
        <begin position="58"/>
        <end position="65"/>
    </location>
    <ligand>
        <name>ATP</name>
        <dbReference type="ChEBI" id="CHEBI:30616"/>
    </ligand>
</feature>
<dbReference type="InterPro" id="IPR027417">
    <property type="entry name" value="P-loop_NTPase"/>
</dbReference>
<accession>A0A1G9SX44</accession>
<dbReference type="GO" id="GO:0009245">
    <property type="term" value="P:lipid A biosynthetic process"/>
    <property type="evidence" value="ECO:0007669"/>
    <property type="project" value="UniProtKB-UniRule"/>
</dbReference>
<keyword evidence="6 13" id="KW-0441">Lipid A biosynthesis</keyword>
<evidence type="ECO:0000256" key="13">
    <source>
        <dbReference type="HAMAP-Rule" id="MF_00409"/>
    </source>
</evidence>
<dbReference type="GO" id="GO:0009244">
    <property type="term" value="P:lipopolysaccharide core region biosynthetic process"/>
    <property type="evidence" value="ECO:0007669"/>
    <property type="project" value="TreeGrafter"/>
</dbReference>
<dbReference type="EC" id="2.7.1.130" evidence="3 13"/>
<dbReference type="NCBIfam" id="TIGR00682">
    <property type="entry name" value="lpxK"/>
    <property type="match status" value="1"/>
</dbReference>
<gene>
    <name evidence="13" type="primary">lpxK</name>
    <name evidence="14" type="ORF">SAMN05428957_105197</name>
</gene>
<evidence type="ECO:0000313" key="14">
    <source>
        <dbReference type="EMBL" id="SDM39972.1"/>
    </source>
</evidence>
<keyword evidence="11 13" id="KW-0443">Lipid metabolism</keyword>
<dbReference type="Pfam" id="PF02606">
    <property type="entry name" value="LpxK"/>
    <property type="match status" value="1"/>
</dbReference>
<keyword evidence="5 13" id="KW-0444">Lipid biosynthesis</keyword>
<evidence type="ECO:0000256" key="8">
    <source>
        <dbReference type="ARBA" id="ARBA00022741"/>
    </source>
</evidence>
<comment type="pathway">
    <text evidence="2 13">Glycolipid biosynthesis; lipid IV(A) biosynthesis; lipid IV(A) from (3R)-3-hydroxytetradecanoyl-[acyl-carrier-protein] and UDP-N-acetyl-alpha-D-glucosamine: step 6/6.</text>
</comment>
<evidence type="ECO:0000256" key="12">
    <source>
        <dbReference type="ARBA" id="ARBA00029757"/>
    </source>
</evidence>
<keyword evidence="15" id="KW-1185">Reference proteome</keyword>
<dbReference type="InterPro" id="IPR003758">
    <property type="entry name" value="LpxK"/>
</dbReference>
<sequence length="334" mass="36165">MSARLRRAWQRRGPLAWALRPLALLYAALVRLRRLLYARGVLRAQRLPVPVVVVGNVTAGGAGKTPVVLALVQHLRQRGWQPGVISRGYGRQIPDVRQDVREVRAGSSAAEVGDEPLLIARASGVPVFVARQRADAGRALLAAHPGTDILVCDDGLQHLALQRDLEICVFNDEGAGNGWLLPAGPLREPWPRPVDLVLHAGAAPPRTAAPAFSLRRTLAPWALDAEGRRVPLAGLAGRPLRAIAAIARPEDFFALLRASGLQPARCEALPDHYDFDSWKPILNQGETLICTEKDAVKLWPRHPQALAVPLHLEIAPAFFAALDAHLASLSSPQP</sequence>
<evidence type="ECO:0000256" key="3">
    <source>
        <dbReference type="ARBA" id="ARBA00012071"/>
    </source>
</evidence>
<proteinExistence type="inferred from homology"/>
<dbReference type="PANTHER" id="PTHR42724">
    <property type="entry name" value="TETRAACYLDISACCHARIDE 4'-KINASE"/>
    <property type="match status" value="1"/>
</dbReference>
<keyword evidence="8 13" id="KW-0547">Nucleotide-binding</keyword>
<reference evidence="15" key="1">
    <citation type="submission" date="2016-10" db="EMBL/GenBank/DDBJ databases">
        <authorList>
            <person name="Varghese N."/>
            <person name="Submissions S."/>
        </authorList>
    </citation>
    <scope>NUCLEOTIDE SEQUENCE [LARGE SCALE GENOMIC DNA]</scope>
    <source>
        <strain evidence="15">EPL6</strain>
    </source>
</reference>
<comment type="catalytic activity">
    <reaction evidence="13">
        <text>a lipid A disaccharide + ATP = a lipid IVA + ADP + H(+)</text>
        <dbReference type="Rhea" id="RHEA:67840"/>
        <dbReference type="ChEBI" id="CHEBI:15378"/>
        <dbReference type="ChEBI" id="CHEBI:30616"/>
        <dbReference type="ChEBI" id="CHEBI:176343"/>
        <dbReference type="ChEBI" id="CHEBI:176425"/>
        <dbReference type="ChEBI" id="CHEBI:456216"/>
        <dbReference type="EC" id="2.7.1.130"/>
    </reaction>
</comment>